<reference evidence="11 12" key="1">
    <citation type="submission" date="2023-07" db="EMBL/GenBank/DDBJ databases">
        <title>Sorghum-associated microbial communities from plants grown in Nebraska, USA.</title>
        <authorList>
            <person name="Schachtman D."/>
        </authorList>
    </citation>
    <scope>NUCLEOTIDE SEQUENCE [LARGE SCALE GENOMIC DNA]</scope>
    <source>
        <strain evidence="11 12">CC258</strain>
    </source>
</reference>
<dbReference type="Proteomes" id="UP001267290">
    <property type="component" value="Unassembled WGS sequence"/>
</dbReference>
<dbReference type="SUPFAM" id="SSF52540">
    <property type="entry name" value="P-loop containing nucleoside triphosphate hydrolases"/>
    <property type="match status" value="1"/>
</dbReference>
<keyword evidence="2 8" id="KW-0812">Transmembrane</keyword>
<dbReference type="InterPro" id="IPR011527">
    <property type="entry name" value="ABC1_TM_dom"/>
</dbReference>
<name>A0ABU1NQ23_9BACL</name>
<dbReference type="InterPro" id="IPR027417">
    <property type="entry name" value="P-loop_NTPase"/>
</dbReference>
<dbReference type="Gene3D" id="3.40.50.300">
    <property type="entry name" value="P-loop containing nucleotide triphosphate hydrolases"/>
    <property type="match status" value="1"/>
</dbReference>
<feature type="transmembrane region" description="Helical" evidence="8">
    <location>
        <begin position="158"/>
        <end position="176"/>
    </location>
</feature>
<dbReference type="GO" id="GO:0005524">
    <property type="term" value="F:ATP binding"/>
    <property type="evidence" value="ECO:0007669"/>
    <property type="project" value="UniProtKB-KW"/>
</dbReference>
<evidence type="ECO:0000313" key="11">
    <source>
        <dbReference type="EMBL" id="MDR6549564.1"/>
    </source>
</evidence>
<dbReference type="InterPro" id="IPR017871">
    <property type="entry name" value="ABC_transporter-like_CS"/>
</dbReference>
<dbReference type="InterPro" id="IPR003593">
    <property type="entry name" value="AAA+_ATPase"/>
</dbReference>
<dbReference type="CDD" id="cd18542">
    <property type="entry name" value="ABC_6TM_YknU_like"/>
    <property type="match status" value="1"/>
</dbReference>
<feature type="region of interest" description="Disordered" evidence="7">
    <location>
        <begin position="574"/>
        <end position="616"/>
    </location>
</feature>
<keyword evidence="5 8" id="KW-1133">Transmembrane helix</keyword>
<evidence type="ECO:0000259" key="10">
    <source>
        <dbReference type="PROSITE" id="PS50929"/>
    </source>
</evidence>
<feature type="compositionally biased region" description="Low complexity" evidence="7">
    <location>
        <begin position="576"/>
        <end position="585"/>
    </location>
</feature>
<proteinExistence type="predicted"/>
<dbReference type="PROSITE" id="PS00211">
    <property type="entry name" value="ABC_TRANSPORTER_1"/>
    <property type="match status" value="1"/>
</dbReference>
<evidence type="ECO:0000256" key="8">
    <source>
        <dbReference type="SAM" id="Phobius"/>
    </source>
</evidence>
<dbReference type="PROSITE" id="PS50929">
    <property type="entry name" value="ABC_TM1F"/>
    <property type="match status" value="1"/>
</dbReference>
<gene>
    <name evidence="11" type="ORF">J2736_000747</name>
</gene>
<evidence type="ECO:0000259" key="9">
    <source>
        <dbReference type="PROSITE" id="PS50893"/>
    </source>
</evidence>
<evidence type="ECO:0000256" key="7">
    <source>
        <dbReference type="SAM" id="MobiDB-lite"/>
    </source>
</evidence>
<evidence type="ECO:0000256" key="4">
    <source>
        <dbReference type="ARBA" id="ARBA00022840"/>
    </source>
</evidence>
<keyword evidence="6 8" id="KW-0472">Membrane</keyword>
<evidence type="ECO:0000256" key="1">
    <source>
        <dbReference type="ARBA" id="ARBA00004651"/>
    </source>
</evidence>
<sequence>MDVFRQLKPYFWPEKKLFFGAIACLAIATALGLVYPNLLRYLIDEVITKKQFDLVPRLALFVVVVVSMKGMFQFLHGLCGGRLGNRVAYHLRNALYNKLQYLSFQYYDQARTGDLMSRLTADLEAIRQFIGFGFAQILNVLLMLVFGMAMMFSISWKLALLTMITMPFLAFTAVRFEGKIHPAFRMVRQSLSTMTTAVQENITGVRTVKSFAREPHEITKFAERNEDYKSMNIGSSGIWAKYFPIMEILANLSVVILLGAGGYMVIDGSISLGDLVACFSLIWYIIGPMWGLGFHINNFTQTKASGEKILEVLHHYMHVKDSDTAAALTKVDGHVRFDHVTFAYPEKQPALYDFSLDAPPGSVIGLLGSTGSGKTTVISLLMRAYNVKEGKVMLDGKDIRSLQIESYRSQISTVFQETFLFSSTIRNNIAYGRKDVTMDDIIRAAKLAKAHDFISELPEGYDTLVGERGLGLSGGQKQRIAIARALIKDPKILVLDDATSAVDMETEHEIQAGFGEVMAGRTTFIIAHRISSLKHADEIIVLDKGRVIQRGKHQELLQQDGLYRQTYDIQYADGPQNQTAQNQAAVTREEGTSADSEVSEGNPITHSSKPERRLAN</sequence>
<keyword evidence="12" id="KW-1185">Reference proteome</keyword>
<dbReference type="SUPFAM" id="SSF90123">
    <property type="entry name" value="ABC transporter transmembrane region"/>
    <property type="match status" value="1"/>
</dbReference>
<accession>A0ABU1NQ23</accession>
<keyword evidence="3" id="KW-0547">Nucleotide-binding</keyword>
<comment type="subcellular location">
    <subcellularLocation>
        <location evidence="1">Cell membrane</location>
        <topology evidence="1">Multi-pass membrane protein</topology>
    </subcellularLocation>
</comment>
<feature type="transmembrane region" description="Helical" evidence="8">
    <location>
        <begin position="272"/>
        <end position="293"/>
    </location>
</feature>
<dbReference type="InterPro" id="IPR003439">
    <property type="entry name" value="ABC_transporter-like_ATP-bd"/>
</dbReference>
<evidence type="ECO:0000256" key="5">
    <source>
        <dbReference type="ARBA" id="ARBA00022989"/>
    </source>
</evidence>
<dbReference type="PROSITE" id="PS50893">
    <property type="entry name" value="ABC_TRANSPORTER_2"/>
    <property type="match status" value="1"/>
</dbReference>
<feature type="transmembrane region" description="Helical" evidence="8">
    <location>
        <begin position="129"/>
        <end position="152"/>
    </location>
</feature>
<dbReference type="EMBL" id="JAVDSB010000001">
    <property type="protein sequence ID" value="MDR6549564.1"/>
    <property type="molecule type" value="Genomic_DNA"/>
</dbReference>
<dbReference type="Pfam" id="PF00005">
    <property type="entry name" value="ABC_tran"/>
    <property type="match status" value="1"/>
</dbReference>
<evidence type="ECO:0000256" key="2">
    <source>
        <dbReference type="ARBA" id="ARBA00022692"/>
    </source>
</evidence>
<dbReference type="SMART" id="SM00382">
    <property type="entry name" value="AAA"/>
    <property type="match status" value="1"/>
</dbReference>
<protein>
    <submittedName>
        <fullName evidence="11">ATP-binding cassette subfamily B protein</fullName>
    </submittedName>
</protein>
<keyword evidence="4 11" id="KW-0067">ATP-binding</keyword>
<dbReference type="RefSeq" id="WP_310223649.1">
    <property type="nucleotide sequence ID" value="NZ_JAVDSB010000001.1"/>
</dbReference>
<feature type="domain" description="ABC transmembrane type-1" evidence="10">
    <location>
        <begin position="19"/>
        <end position="301"/>
    </location>
</feature>
<dbReference type="PANTHER" id="PTHR43394:SF1">
    <property type="entry name" value="ATP-BINDING CASSETTE SUB-FAMILY B MEMBER 10, MITOCHONDRIAL"/>
    <property type="match status" value="1"/>
</dbReference>
<evidence type="ECO:0000313" key="12">
    <source>
        <dbReference type="Proteomes" id="UP001267290"/>
    </source>
</evidence>
<organism evidence="11 12">
    <name type="scientific">Paenibacillus qinlingensis</name>
    <dbReference type="NCBI Taxonomy" id="1837343"/>
    <lineage>
        <taxon>Bacteria</taxon>
        <taxon>Bacillati</taxon>
        <taxon>Bacillota</taxon>
        <taxon>Bacilli</taxon>
        <taxon>Bacillales</taxon>
        <taxon>Paenibacillaceae</taxon>
        <taxon>Paenibacillus</taxon>
    </lineage>
</organism>
<dbReference type="Pfam" id="PF00664">
    <property type="entry name" value="ABC_membrane"/>
    <property type="match status" value="1"/>
</dbReference>
<feature type="transmembrane region" description="Helical" evidence="8">
    <location>
        <begin position="58"/>
        <end position="79"/>
    </location>
</feature>
<dbReference type="Gene3D" id="1.20.1560.10">
    <property type="entry name" value="ABC transporter type 1, transmembrane domain"/>
    <property type="match status" value="1"/>
</dbReference>
<feature type="transmembrane region" description="Helical" evidence="8">
    <location>
        <begin position="17"/>
        <end position="38"/>
    </location>
</feature>
<dbReference type="InterPro" id="IPR039421">
    <property type="entry name" value="Type_1_exporter"/>
</dbReference>
<evidence type="ECO:0000256" key="6">
    <source>
        <dbReference type="ARBA" id="ARBA00023136"/>
    </source>
</evidence>
<feature type="domain" description="ABC transporter" evidence="9">
    <location>
        <begin position="335"/>
        <end position="569"/>
    </location>
</feature>
<evidence type="ECO:0000256" key="3">
    <source>
        <dbReference type="ARBA" id="ARBA00022741"/>
    </source>
</evidence>
<dbReference type="InterPro" id="IPR036640">
    <property type="entry name" value="ABC1_TM_sf"/>
</dbReference>
<feature type="transmembrane region" description="Helical" evidence="8">
    <location>
        <begin position="248"/>
        <end position="266"/>
    </location>
</feature>
<comment type="caution">
    <text evidence="11">The sequence shown here is derived from an EMBL/GenBank/DDBJ whole genome shotgun (WGS) entry which is preliminary data.</text>
</comment>
<dbReference type="PANTHER" id="PTHR43394">
    <property type="entry name" value="ATP-DEPENDENT PERMEASE MDL1, MITOCHONDRIAL"/>
    <property type="match status" value="1"/>
</dbReference>